<accession>A0A176W5M3</accession>
<keyword evidence="2" id="KW-1185">Reference proteome</keyword>
<evidence type="ECO:0000313" key="2">
    <source>
        <dbReference type="Proteomes" id="UP000077202"/>
    </source>
</evidence>
<comment type="caution">
    <text evidence="1">The sequence shown here is derived from an EMBL/GenBank/DDBJ whole genome shotgun (WGS) entry which is preliminary data.</text>
</comment>
<name>A0A176W5M3_MARPO</name>
<organism evidence="1 2">
    <name type="scientific">Marchantia polymorpha subsp. ruderalis</name>
    <dbReference type="NCBI Taxonomy" id="1480154"/>
    <lineage>
        <taxon>Eukaryota</taxon>
        <taxon>Viridiplantae</taxon>
        <taxon>Streptophyta</taxon>
        <taxon>Embryophyta</taxon>
        <taxon>Marchantiophyta</taxon>
        <taxon>Marchantiopsida</taxon>
        <taxon>Marchantiidae</taxon>
        <taxon>Marchantiales</taxon>
        <taxon>Marchantiaceae</taxon>
        <taxon>Marchantia</taxon>
    </lineage>
</organism>
<proteinExistence type="predicted"/>
<evidence type="ECO:0000313" key="1">
    <source>
        <dbReference type="EMBL" id="OAE27901.1"/>
    </source>
</evidence>
<reference evidence="1" key="1">
    <citation type="submission" date="2016-03" db="EMBL/GenBank/DDBJ databases">
        <title>Mechanisms controlling the formation of the plant cell surface in tip-growing cells are functionally conserved among land plants.</title>
        <authorList>
            <person name="Honkanen S."/>
            <person name="Jones V.A."/>
            <person name="Morieri G."/>
            <person name="Champion C."/>
            <person name="Hetherington A.J."/>
            <person name="Kelly S."/>
            <person name="Saint-Marcoux D."/>
            <person name="Proust H."/>
            <person name="Prescott H."/>
            <person name="Dolan L."/>
        </authorList>
    </citation>
    <scope>NUCLEOTIDE SEQUENCE [LARGE SCALE GENOMIC DNA]</scope>
    <source>
        <tissue evidence="1">Whole gametophyte</tissue>
    </source>
</reference>
<sequence length="186" mass="19984">MDTQGCRTATAKKVDIWFGLVHALSHVGSHFTKQRAASAALVPFARCVGSTNVAEVSPLGANWEAVTTAASVDEADLAAVHVSKQNRTPERSGCGGATLTRDARECVSKPVTSSSVNKKCDVHGANLAGQPEDNGHHEVHLGKRSVLFHFRARLLQNIQQRTRFSFQDVRHVTGSPIKSIGIPPQD</sequence>
<protein>
    <submittedName>
        <fullName evidence="1">Uncharacterized protein</fullName>
    </submittedName>
</protein>
<dbReference type="EMBL" id="LVLJ01001805">
    <property type="protein sequence ID" value="OAE27901.1"/>
    <property type="molecule type" value="Genomic_DNA"/>
</dbReference>
<dbReference type="Proteomes" id="UP000077202">
    <property type="component" value="Unassembled WGS sequence"/>
</dbReference>
<dbReference type="AlphaFoldDB" id="A0A176W5M3"/>
<gene>
    <name evidence="1" type="ORF">AXG93_4401s1030</name>
</gene>